<evidence type="ECO:0008006" key="4">
    <source>
        <dbReference type="Google" id="ProtNLM"/>
    </source>
</evidence>
<gene>
    <name evidence="2" type="ORF">JOC28_001044</name>
</gene>
<evidence type="ECO:0000313" key="2">
    <source>
        <dbReference type="EMBL" id="MBM7642747.1"/>
    </source>
</evidence>
<comment type="caution">
    <text evidence="2">The sequence shown here is derived from an EMBL/GenBank/DDBJ whole genome shotgun (WGS) entry which is preliminary data.</text>
</comment>
<accession>A0ABS2PRU5</accession>
<proteinExistence type="predicted"/>
<keyword evidence="3" id="KW-1185">Reference proteome</keyword>
<dbReference type="EMBL" id="JAFBEH010000018">
    <property type="protein sequence ID" value="MBM7642747.1"/>
    <property type="molecule type" value="Genomic_DNA"/>
</dbReference>
<dbReference type="Proteomes" id="UP000697472">
    <property type="component" value="Unassembled WGS sequence"/>
</dbReference>
<dbReference type="RefSeq" id="WP_205009584.1">
    <property type="nucleotide sequence ID" value="NZ_JAFBEH010000018.1"/>
</dbReference>
<feature type="signal peptide" evidence="1">
    <location>
        <begin position="1"/>
        <end position="18"/>
    </location>
</feature>
<evidence type="ECO:0000256" key="1">
    <source>
        <dbReference type="SAM" id="SignalP"/>
    </source>
</evidence>
<name>A0ABS2PRU5_9STRE</name>
<dbReference type="PROSITE" id="PS51257">
    <property type="entry name" value="PROKAR_LIPOPROTEIN"/>
    <property type="match status" value="1"/>
</dbReference>
<dbReference type="Gene3D" id="3.10.450.130">
    <property type="entry name" value="folded 79 residue fragment of lin0334 like domains"/>
    <property type="match status" value="1"/>
</dbReference>
<feature type="chain" id="PRO_5047486665" description="DUF1433 domain-containing protein" evidence="1">
    <location>
        <begin position="19"/>
        <end position="128"/>
    </location>
</feature>
<organism evidence="2 3">
    <name type="scientific">Streptococcus loxodontisalivarius</name>
    <dbReference type="NCBI Taxonomy" id="1349415"/>
    <lineage>
        <taxon>Bacteria</taxon>
        <taxon>Bacillati</taxon>
        <taxon>Bacillota</taxon>
        <taxon>Bacilli</taxon>
        <taxon>Lactobacillales</taxon>
        <taxon>Streptococcaceae</taxon>
        <taxon>Streptococcus</taxon>
    </lineage>
</organism>
<protein>
    <recommendedName>
        <fullName evidence="4">DUF1433 domain-containing protein</fullName>
    </recommendedName>
</protein>
<keyword evidence="1" id="KW-0732">Signal</keyword>
<sequence>MKKRLLFILSLTSLIAILGGCSMSNKSTLTKEQQNQIVQYIANNFEEIKIVEFENIDPNKLAGTTFINVKVNENSYLSISVGDDIYDVDSYSPGWNPDSFKLKEKSEKRLKTDISSIEIIYLGEKNGN</sequence>
<reference evidence="2 3" key="1">
    <citation type="submission" date="2021-01" db="EMBL/GenBank/DDBJ databases">
        <title>Genomic Encyclopedia of Type Strains, Phase IV (KMG-IV): sequencing the most valuable type-strain genomes for metagenomic binning, comparative biology and taxonomic classification.</title>
        <authorList>
            <person name="Goeker M."/>
        </authorList>
    </citation>
    <scope>NUCLEOTIDE SEQUENCE [LARGE SCALE GENOMIC DNA]</scope>
    <source>
        <strain evidence="2 3">DSM 27382</strain>
    </source>
</reference>
<evidence type="ECO:0000313" key="3">
    <source>
        <dbReference type="Proteomes" id="UP000697472"/>
    </source>
</evidence>